<sequence>MDYTFFLLLLFILITFFHSGLLVKNVWGSIISFKSPDNKEAEINISPGHSKRRDFIRTIISIPFLIAPILLYNLYAEFKFDNVSSHNVVLIIFIILAGYFTYVHHYKLWSDKFKEDFNPSNPLGILYDKISNNKDILKKEIQSTKEELVKTSENTHKIEKEVEDLKKKTIVKPRESQKRQQRIDKIEAGFKLFISELESFPDYNAKEKTIDYKKFELTELQSYQTLVEFFKRNYDVPQDKTYSAMFRIFNSHFNIKERDLHSNNWQDFNIRLLPDIENNYLFNDLSLIRNKSTQQLSDSSKRHI</sequence>
<evidence type="ECO:0000313" key="4">
    <source>
        <dbReference type="Proteomes" id="UP000681315"/>
    </source>
</evidence>
<organism evidence="3 4">
    <name type="scientific">Gelidibacter pelagius</name>
    <dbReference type="NCBI Taxonomy" id="2819985"/>
    <lineage>
        <taxon>Bacteria</taxon>
        <taxon>Pseudomonadati</taxon>
        <taxon>Bacteroidota</taxon>
        <taxon>Flavobacteriia</taxon>
        <taxon>Flavobacteriales</taxon>
        <taxon>Flavobacteriaceae</taxon>
        <taxon>Gelidibacter</taxon>
    </lineage>
</organism>
<name>A0ABS3SPH9_9FLAO</name>
<keyword evidence="4" id="KW-1185">Reference proteome</keyword>
<keyword evidence="2" id="KW-0812">Transmembrane</keyword>
<feature type="transmembrane region" description="Helical" evidence="2">
    <location>
        <begin position="87"/>
        <end position="104"/>
    </location>
</feature>
<gene>
    <name evidence="3" type="ORF">J4051_05035</name>
</gene>
<feature type="coiled-coil region" evidence="1">
    <location>
        <begin position="127"/>
        <end position="168"/>
    </location>
</feature>
<evidence type="ECO:0000256" key="2">
    <source>
        <dbReference type="SAM" id="Phobius"/>
    </source>
</evidence>
<dbReference type="Proteomes" id="UP000681315">
    <property type="component" value="Unassembled WGS sequence"/>
</dbReference>
<proteinExistence type="predicted"/>
<feature type="transmembrane region" description="Helical" evidence="2">
    <location>
        <begin position="55"/>
        <end position="75"/>
    </location>
</feature>
<accession>A0ABS3SPH9</accession>
<evidence type="ECO:0000313" key="3">
    <source>
        <dbReference type="EMBL" id="MBO3097620.1"/>
    </source>
</evidence>
<keyword evidence="2" id="KW-1133">Transmembrane helix</keyword>
<dbReference type="EMBL" id="JAGEVG010000004">
    <property type="protein sequence ID" value="MBO3097620.1"/>
    <property type="molecule type" value="Genomic_DNA"/>
</dbReference>
<keyword evidence="2" id="KW-0472">Membrane</keyword>
<dbReference type="RefSeq" id="WP_208232765.1">
    <property type="nucleotide sequence ID" value="NZ_JAGEVG010000004.1"/>
</dbReference>
<keyword evidence="1" id="KW-0175">Coiled coil</keyword>
<protein>
    <submittedName>
        <fullName evidence="3">Uncharacterized protein</fullName>
    </submittedName>
</protein>
<reference evidence="3 4" key="1">
    <citation type="submission" date="2021-03" db="EMBL/GenBank/DDBJ databases">
        <title>Gelidibacter sp. nov., isolated from costal sediment.</title>
        <authorList>
            <person name="Lun K.-Y."/>
        </authorList>
    </citation>
    <scope>NUCLEOTIDE SEQUENCE [LARGE SCALE GENOMIC DNA]</scope>
    <source>
        <strain evidence="3 4">DF109</strain>
    </source>
</reference>
<evidence type="ECO:0000256" key="1">
    <source>
        <dbReference type="SAM" id="Coils"/>
    </source>
</evidence>
<comment type="caution">
    <text evidence="3">The sequence shown here is derived from an EMBL/GenBank/DDBJ whole genome shotgun (WGS) entry which is preliminary data.</text>
</comment>
<feature type="transmembrane region" description="Helical" evidence="2">
    <location>
        <begin position="6"/>
        <end position="27"/>
    </location>
</feature>